<comment type="caution">
    <text evidence="1">The sequence shown here is derived from an EMBL/GenBank/DDBJ whole genome shotgun (WGS) entry which is preliminary data.</text>
</comment>
<name>A0A433TGM8_ELYCH</name>
<sequence length="111" mass="12330">QQLETSAGERTFLCTDFVRVLPSEETLSVTVTDSPDSDTTTQQLSVRAVWDCPCARDSRLPTSSCPAVKRPSSIFTYQQIIHGNFSHAQVNQTTPKGKVTFQSVHCVSPRW</sequence>
<evidence type="ECO:0000313" key="1">
    <source>
        <dbReference type="EMBL" id="RUS80671.1"/>
    </source>
</evidence>
<organism evidence="1 2">
    <name type="scientific">Elysia chlorotica</name>
    <name type="common">Eastern emerald elysia</name>
    <name type="synonym">Sea slug</name>
    <dbReference type="NCBI Taxonomy" id="188477"/>
    <lineage>
        <taxon>Eukaryota</taxon>
        <taxon>Metazoa</taxon>
        <taxon>Spiralia</taxon>
        <taxon>Lophotrochozoa</taxon>
        <taxon>Mollusca</taxon>
        <taxon>Gastropoda</taxon>
        <taxon>Heterobranchia</taxon>
        <taxon>Euthyneura</taxon>
        <taxon>Panpulmonata</taxon>
        <taxon>Sacoglossa</taxon>
        <taxon>Placobranchoidea</taxon>
        <taxon>Plakobranchidae</taxon>
        <taxon>Elysia</taxon>
    </lineage>
</organism>
<dbReference type="Proteomes" id="UP000271974">
    <property type="component" value="Unassembled WGS sequence"/>
</dbReference>
<evidence type="ECO:0000313" key="2">
    <source>
        <dbReference type="Proteomes" id="UP000271974"/>
    </source>
</evidence>
<feature type="non-terminal residue" evidence="1">
    <location>
        <position position="111"/>
    </location>
</feature>
<gene>
    <name evidence="1" type="ORF">EGW08_011575</name>
</gene>
<dbReference type="AlphaFoldDB" id="A0A433TGM8"/>
<dbReference type="EMBL" id="RQTK01000379">
    <property type="protein sequence ID" value="RUS80671.1"/>
    <property type="molecule type" value="Genomic_DNA"/>
</dbReference>
<reference evidence="1 2" key="1">
    <citation type="submission" date="2019-01" db="EMBL/GenBank/DDBJ databases">
        <title>A draft genome assembly of the solar-powered sea slug Elysia chlorotica.</title>
        <authorList>
            <person name="Cai H."/>
            <person name="Li Q."/>
            <person name="Fang X."/>
            <person name="Li J."/>
            <person name="Curtis N.E."/>
            <person name="Altenburger A."/>
            <person name="Shibata T."/>
            <person name="Feng M."/>
            <person name="Maeda T."/>
            <person name="Schwartz J.A."/>
            <person name="Shigenobu S."/>
            <person name="Lundholm N."/>
            <person name="Nishiyama T."/>
            <person name="Yang H."/>
            <person name="Hasebe M."/>
            <person name="Li S."/>
            <person name="Pierce S.K."/>
            <person name="Wang J."/>
        </authorList>
    </citation>
    <scope>NUCLEOTIDE SEQUENCE [LARGE SCALE GENOMIC DNA]</scope>
    <source>
        <strain evidence="1">EC2010</strain>
        <tissue evidence="1">Whole organism of an adult</tissue>
    </source>
</reference>
<protein>
    <submittedName>
        <fullName evidence="1">Uncharacterized protein</fullName>
    </submittedName>
</protein>
<accession>A0A433TGM8</accession>
<feature type="non-terminal residue" evidence="1">
    <location>
        <position position="1"/>
    </location>
</feature>
<proteinExistence type="predicted"/>
<keyword evidence="2" id="KW-1185">Reference proteome</keyword>